<feature type="repeat" description="ANK" evidence="3">
    <location>
        <begin position="488"/>
        <end position="520"/>
    </location>
</feature>
<dbReference type="PROSITE" id="PS50297">
    <property type="entry name" value="ANK_REP_REGION"/>
    <property type="match status" value="2"/>
</dbReference>
<proteinExistence type="predicted"/>
<dbReference type="InterPro" id="IPR036887">
    <property type="entry name" value="HTH_APSES_sf"/>
</dbReference>
<reference evidence="8" key="1">
    <citation type="submission" date="2024-06" db="EMBL/GenBank/DDBJ databases">
        <title>Multi-omics analyses provide insights into the biosynthesis of the anticancer antibiotic pleurotin in Hohenbuehelia grisea.</title>
        <authorList>
            <person name="Weaver J.A."/>
            <person name="Alberti F."/>
        </authorList>
    </citation>
    <scope>NUCLEOTIDE SEQUENCE [LARGE SCALE GENOMIC DNA]</scope>
    <source>
        <strain evidence="8">T-177</strain>
    </source>
</reference>
<sequence length="1007" mass="107189">MDPGARGPPVKIYNAVYSSVQVYECMIRGIAVMRRRHDSFVNATQILKVAGVDKGRRTKILEKEILPGKHEIVQGGYGKYQGTWIPLDRGRDIAEQFGVAPLLAPLFDFTPSTYSLNAPPPLHIPGVPPQAYLHPHHAQQPQSHPPGHPLAPPPILPGSALRLLNQGRAQGLFTPSTSSITTAAAPAPTLGSGSGSLSRYASPYSHGQYASSSVSNTPPPMHPQVAVPVSLKRNRSDTEVDFDGHRAHSPGLSQSKSSSQPLPLDPAPLIHTHPHAHLHAYNRPASAPAAAPPPNDYASHGHDTYMHDAEGPSPTKRARMDDMHSRGSYTPQPPPRERDIPRAGSVHGQSPYLRPYEPSSLRPSASLSSIPDSGIGHARTYSNGTSSRYPPSANHRSGRSDHDANKILEEGSNGIVIRQATTAPVPRPGHVQPVKDPRRAAVMHAIGARDDPDEVLRLLAAATESADPSPTEPQPQTEVDLDIPLDASQHTALHLAAALCRPRTVQALVQSGADVHRGNVLGETALVRMCLGTHVADAVAAEELLNSLHASLGTIDSAGRSVLHHVCALAGVKDKSTHEQGQDGSSVLLGGTRAPAARYYLDTVLLCVARRHGGAFKPLIDLQDEHGDTALNIAARVGNRALVRALLDVGADRMRANRLGLRPGDYGVESEEFAGTPRAEDVLNAMRSAPSATVQKSQDVIADMTAMIQSLSTEFGSEVKVKQDALDVTQRHLRAATRELAEQRRQIQAARARCSELERVRARIRNVRRALAEEEHAPGWDEAVREVDLEADTSRPPGGTGIGNGMANGGLTPAGEQPGSADDNAPATHAQSDSTDVVMRDANAEPSRTSPSSNPDPATNATAGAPSEATTDAPSDANPPPSAPAPGPASIAMLSADLTTQITLEDFDPPLPPSSDASVAALVRLRRIAQWHARSEAVLRSRLKTVRGASAEKEFMCRRIVALCTGVPGEKVDEMLNNLVVAMESEGQMGDIGRISGFMQKVRDGII</sequence>
<feature type="compositionally biased region" description="Pro residues" evidence="5">
    <location>
        <begin position="877"/>
        <end position="887"/>
    </location>
</feature>
<evidence type="ECO:0000256" key="1">
    <source>
        <dbReference type="ARBA" id="ARBA00022737"/>
    </source>
</evidence>
<feature type="compositionally biased region" description="Basic and acidic residues" evidence="5">
    <location>
        <begin position="299"/>
        <end position="310"/>
    </location>
</feature>
<feature type="compositionally biased region" description="Polar residues" evidence="5">
    <location>
        <begin position="380"/>
        <end position="389"/>
    </location>
</feature>
<dbReference type="Pfam" id="PF04383">
    <property type="entry name" value="KilA-N"/>
    <property type="match status" value="1"/>
</dbReference>
<feature type="compositionally biased region" description="Pro residues" evidence="5">
    <location>
        <begin position="143"/>
        <end position="156"/>
    </location>
</feature>
<dbReference type="Proteomes" id="UP001556367">
    <property type="component" value="Unassembled WGS sequence"/>
</dbReference>
<accession>A0ABR3JDI7</accession>
<feature type="region of interest" description="Disordered" evidence="5">
    <location>
        <begin position="172"/>
        <end position="271"/>
    </location>
</feature>
<dbReference type="InterPro" id="IPR018004">
    <property type="entry name" value="KilA/APSES_HTH"/>
</dbReference>
<dbReference type="PROSITE" id="PS51299">
    <property type="entry name" value="HTH_APSES"/>
    <property type="match status" value="1"/>
</dbReference>
<dbReference type="InterPro" id="IPR003163">
    <property type="entry name" value="Tscrpt_reg_HTH_APSES-type"/>
</dbReference>
<dbReference type="PANTHER" id="PTHR43828">
    <property type="entry name" value="ASPARAGINASE"/>
    <property type="match status" value="1"/>
</dbReference>
<dbReference type="SUPFAM" id="SSF48403">
    <property type="entry name" value="Ankyrin repeat"/>
    <property type="match status" value="1"/>
</dbReference>
<keyword evidence="1" id="KW-0677">Repeat</keyword>
<dbReference type="InterPro" id="IPR051642">
    <property type="entry name" value="SWI6-like"/>
</dbReference>
<evidence type="ECO:0000256" key="5">
    <source>
        <dbReference type="SAM" id="MobiDB-lite"/>
    </source>
</evidence>
<gene>
    <name evidence="7" type="ORF">HGRIS_004964</name>
</gene>
<evidence type="ECO:0000256" key="4">
    <source>
        <dbReference type="SAM" id="Coils"/>
    </source>
</evidence>
<feature type="compositionally biased region" description="Low complexity" evidence="5">
    <location>
        <begin position="249"/>
        <end position="262"/>
    </location>
</feature>
<protein>
    <recommendedName>
        <fullName evidence="6">HTH APSES-type domain-containing protein</fullName>
    </recommendedName>
</protein>
<dbReference type="PROSITE" id="PS50088">
    <property type="entry name" value="ANK_REPEAT"/>
    <property type="match status" value="2"/>
</dbReference>
<organism evidence="7 8">
    <name type="scientific">Hohenbuehelia grisea</name>
    <dbReference type="NCBI Taxonomy" id="104357"/>
    <lineage>
        <taxon>Eukaryota</taxon>
        <taxon>Fungi</taxon>
        <taxon>Dikarya</taxon>
        <taxon>Basidiomycota</taxon>
        <taxon>Agaricomycotina</taxon>
        <taxon>Agaricomycetes</taxon>
        <taxon>Agaricomycetidae</taxon>
        <taxon>Agaricales</taxon>
        <taxon>Pleurotineae</taxon>
        <taxon>Pleurotaceae</taxon>
        <taxon>Hohenbuehelia</taxon>
    </lineage>
</organism>
<feature type="region of interest" description="Disordered" evidence="5">
    <location>
        <begin position="791"/>
        <end position="890"/>
    </location>
</feature>
<name>A0ABR3JDI7_9AGAR</name>
<keyword evidence="2 3" id="KW-0040">ANK repeat</keyword>
<dbReference type="PANTHER" id="PTHR43828:SF3">
    <property type="entry name" value="CHROMO DOMAIN-CONTAINING PROTEIN"/>
    <property type="match status" value="1"/>
</dbReference>
<feature type="domain" description="HTH APSES-type" evidence="6">
    <location>
        <begin position="12"/>
        <end position="120"/>
    </location>
</feature>
<dbReference type="EMBL" id="JASNQZ010000008">
    <property type="protein sequence ID" value="KAL0953780.1"/>
    <property type="molecule type" value="Genomic_DNA"/>
</dbReference>
<feature type="repeat" description="ANK" evidence="3">
    <location>
        <begin position="626"/>
        <end position="658"/>
    </location>
</feature>
<feature type="compositionally biased region" description="Basic and acidic residues" evidence="5">
    <location>
        <begin position="234"/>
        <end position="246"/>
    </location>
</feature>
<feature type="region of interest" description="Disordered" evidence="5">
    <location>
        <begin position="284"/>
        <end position="405"/>
    </location>
</feature>
<dbReference type="SMART" id="SM00248">
    <property type="entry name" value="ANK"/>
    <property type="match status" value="2"/>
</dbReference>
<dbReference type="Gene3D" id="1.25.40.20">
    <property type="entry name" value="Ankyrin repeat-containing domain"/>
    <property type="match status" value="1"/>
</dbReference>
<dbReference type="SUPFAM" id="SSF54616">
    <property type="entry name" value="DNA-binding domain of Mlu1-box binding protein MBP1"/>
    <property type="match status" value="1"/>
</dbReference>
<keyword evidence="8" id="KW-1185">Reference proteome</keyword>
<dbReference type="SMART" id="SM01252">
    <property type="entry name" value="KilA-N"/>
    <property type="match status" value="1"/>
</dbReference>
<dbReference type="Pfam" id="PF00023">
    <property type="entry name" value="Ank"/>
    <property type="match status" value="2"/>
</dbReference>
<feature type="compositionally biased region" description="Low complexity" evidence="5">
    <location>
        <begin position="174"/>
        <end position="203"/>
    </location>
</feature>
<comment type="caution">
    <text evidence="7">The sequence shown here is derived from an EMBL/GenBank/DDBJ whole genome shotgun (WGS) entry which is preliminary data.</text>
</comment>
<feature type="compositionally biased region" description="Low complexity" evidence="5">
    <location>
        <begin position="358"/>
        <end position="369"/>
    </location>
</feature>
<evidence type="ECO:0000313" key="8">
    <source>
        <dbReference type="Proteomes" id="UP001556367"/>
    </source>
</evidence>
<dbReference type="InterPro" id="IPR036770">
    <property type="entry name" value="Ankyrin_rpt-contain_sf"/>
</dbReference>
<evidence type="ECO:0000313" key="7">
    <source>
        <dbReference type="EMBL" id="KAL0953780.1"/>
    </source>
</evidence>
<feature type="region of interest" description="Disordered" evidence="5">
    <location>
        <begin position="125"/>
        <end position="156"/>
    </location>
</feature>
<evidence type="ECO:0000256" key="2">
    <source>
        <dbReference type="ARBA" id="ARBA00023043"/>
    </source>
</evidence>
<feature type="compositionally biased region" description="Gly residues" evidence="5">
    <location>
        <begin position="798"/>
        <end position="808"/>
    </location>
</feature>
<evidence type="ECO:0000256" key="3">
    <source>
        <dbReference type="PROSITE-ProRule" id="PRU00023"/>
    </source>
</evidence>
<dbReference type="InterPro" id="IPR002110">
    <property type="entry name" value="Ankyrin_rpt"/>
</dbReference>
<evidence type="ECO:0000259" key="6">
    <source>
        <dbReference type="PROSITE" id="PS51299"/>
    </source>
</evidence>
<feature type="compositionally biased region" description="Polar residues" evidence="5">
    <location>
        <begin position="846"/>
        <end position="862"/>
    </location>
</feature>
<feature type="coiled-coil region" evidence="4">
    <location>
        <begin position="726"/>
        <end position="777"/>
    </location>
</feature>
<dbReference type="Gene3D" id="3.10.260.10">
    <property type="entry name" value="Transcription regulator HTH, APSES-type DNA-binding domain"/>
    <property type="match status" value="1"/>
</dbReference>
<keyword evidence="4" id="KW-0175">Coiled coil</keyword>